<sequence length="57" mass="5999">MRSLLSAHTSSKPTTSCGHSSCPTHLVVGVSQESSSTLSKVVLSVTVKNSSTNWLRP</sequence>
<reference evidence="2" key="2">
    <citation type="submission" date="2020-01" db="EMBL/GenBank/DDBJ databases">
        <title>Population-level Yeast Reference Genomes.</title>
        <authorList>
            <person name="Yue J.-X."/>
        </authorList>
    </citation>
    <scope>NUCLEOTIDE SEQUENCE</scope>
    <source>
        <strain evidence="2">CBS432</strain>
    </source>
</reference>
<accession>A0A8B8V0N1</accession>
<protein>
    <submittedName>
        <fullName evidence="2">Uncharacterized protein</fullName>
    </submittedName>
</protein>
<reference evidence="2" key="3">
    <citation type="submission" date="2025-07" db="EMBL/GenBank/DDBJ databases">
        <authorList>
            <consortium name="NCBI Genome Project"/>
        </authorList>
    </citation>
    <scope>NUCLEOTIDE SEQUENCE</scope>
    <source>
        <strain evidence="2">CBS432</strain>
    </source>
</reference>
<proteinExistence type="predicted"/>
<evidence type="ECO:0000313" key="2">
    <source>
        <dbReference type="RefSeq" id="XP_033769574.1"/>
    </source>
</evidence>
<gene>
    <name evidence="2" type="ORF">SPAR_P00770</name>
</gene>
<dbReference type="VEuPathDB" id="FungiDB:SPAR_P00770"/>
<dbReference type="KEGG" id="spao:SPAR_P00770"/>
<dbReference type="AlphaFoldDB" id="A0A8B8V0N1"/>
<reference evidence="2" key="4">
    <citation type="submission" date="2025-08" db="UniProtKB">
        <authorList>
            <consortium name="RefSeq"/>
        </authorList>
    </citation>
    <scope>IDENTIFICATION</scope>
    <source>
        <strain evidence="2">CBS432</strain>
    </source>
</reference>
<dbReference type="GeneID" id="54634019"/>
<dbReference type="RefSeq" id="XP_033769574.1">
    <property type="nucleotide sequence ID" value="XM_033913683.1"/>
</dbReference>
<reference evidence="2" key="1">
    <citation type="journal article" date="2017" name="Nat. Genet.">
        <title>Contrasting evolutionary genome dynamics between domesticated and wild yeasts.</title>
        <authorList>
            <person name="Yue J.X."/>
            <person name="Li J."/>
            <person name="Aigrain L."/>
            <person name="Hallin J."/>
            <person name="Persson K."/>
            <person name="Oliver K."/>
            <person name="Bergstrom A."/>
            <person name="Coupland P."/>
            <person name="Warringer J."/>
            <person name="Lagomarsino M.C."/>
            <person name="Fischer G."/>
            <person name="Durbin R."/>
            <person name="Liti G."/>
        </authorList>
    </citation>
    <scope>NUCLEOTIDE SEQUENCE</scope>
    <source>
        <strain evidence="2">CBS432</strain>
    </source>
</reference>
<name>A0A8B8V0N1_SACPA</name>
<feature type="region of interest" description="Disordered" evidence="1">
    <location>
        <begin position="1"/>
        <end position="21"/>
    </location>
</feature>
<evidence type="ECO:0000256" key="1">
    <source>
        <dbReference type="SAM" id="MobiDB-lite"/>
    </source>
</evidence>
<organism evidence="2">
    <name type="scientific">Saccharomyces paradoxus</name>
    <name type="common">Yeast</name>
    <name type="synonym">Saccharomyces douglasii</name>
    <dbReference type="NCBI Taxonomy" id="27291"/>
    <lineage>
        <taxon>Eukaryota</taxon>
        <taxon>Fungi</taxon>
        <taxon>Dikarya</taxon>
        <taxon>Ascomycota</taxon>
        <taxon>Saccharomycotina</taxon>
        <taxon>Saccharomycetes</taxon>
        <taxon>Saccharomycetales</taxon>
        <taxon>Saccharomycetaceae</taxon>
        <taxon>Saccharomyces</taxon>
    </lineage>
</organism>